<dbReference type="Gene3D" id="3.30.160.20">
    <property type="match status" value="1"/>
</dbReference>
<dbReference type="PROSITE" id="PS00745">
    <property type="entry name" value="RF_PROK_I"/>
    <property type="match status" value="1"/>
</dbReference>
<dbReference type="Proteomes" id="UP000027195">
    <property type="component" value="Unassembled WGS sequence"/>
</dbReference>
<protein>
    <recommendedName>
        <fullName evidence="4">Prokaryotic-type class I peptide chain release factors domain-containing protein</fullName>
    </recommendedName>
</protein>
<dbReference type="AlphaFoldDB" id="A0A067MGH0"/>
<proteinExistence type="inferred from homology"/>
<reference evidence="6" key="1">
    <citation type="journal article" date="2014" name="Proc. Natl. Acad. Sci. U.S.A.">
        <title>Extensive sampling of basidiomycete genomes demonstrates inadequacy of the white-rot/brown-rot paradigm for wood decay fungi.</title>
        <authorList>
            <person name="Riley R."/>
            <person name="Salamov A.A."/>
            <person name="Brown D.W."/>
            <person name="Nagy L.G."/>
            <person name="Floudas D."/>
            <person name="Held B.W."/>
            <person name="Levasseur A."/>
            <person name="Lombard V."/>
            <person name="Morin E."/>
            <person name="Otillar R."/>
            <person name="Lindquist E.A."/>
            <person name="Sun H."/>
            <person name="LaButti K.M."/>
            <person name="Schmutz J."/>
            <person name="Jabbour D."/>
            <person name="Luo H."/>
            <person name="Baker S.E."/>
            <person name="Pisabarro A.G."/>
            <person name="Walton J.D."/>
            <person name="Blanchette R.A."/>
            <person name="Henrissat B."/>
            <person name="Martin F."/>
            <person name="Cullen D."/>
            <person name="Hibbett D.S."/>
            <person name="Grigoriev I.V."/>
        </authorList>
    </citation>
    <scope>NUCLEOTIDE SEQUENCE [LARGE SCALE GENOMIC DNA]</scope>
    <source>
        <strain evidence="6">FD-172 SS1</strain>
    </source>
</reference>
<evidence type="ECO:0000256" key="2">
    <source>
        <dbReference type="ARBA" id="ARBA00022481"/>
    </source>
</evidence>
<gene>
    <name evidence="5" type="ORF">BOTBODRAFT_177962</name>
</gene>
<keyword evidence="6" id="KW-1185">Reference proteome</keyword>
<dbReference type="InterPro" id="IPR045853">
    <property type="entry name" value="Pep_chain_release_fac_I_sf"/>
</dbReference>
<dbReference type="SUPFAM" id="SSF75620">
    <property type="entry name" value="Release factor"/>
    <property type="match status" value="1"/>
</dbReference>
<dbReference type="InterPro" id="IPR005139">
    <property type="entry name" value="PCRF"/>
</dbReference>
<evidence type="ECO:0000256" key="3">
    <source>
        <dbReference type="ARBA" id="ARBA00022917"/>
    </source>
</evidence>
<evidence type="ECO:0000313" key="5">
    <source>
        <dbReference type="EMBL" id="KDQ10676.1"/>
    </source>
</evidence>
<sequence>MRCICTIFCDSASLLNDPDPTIRELANEEREALSTTLSSYVTDTFPSLLLPSTSSPTSSLSAIIDLKSGVGGDESSLFLGEILRMYERIAAAGGFTPEMVSKNDLEGSRWGVKDAILEVKGKGAYDMFRWESGVHRVQRVPATETSGRVHTSTIAVIVLSNSDPHAAEGEQDIVDEKDVRVDVMRSRGAGGQHVNKTESAVRLVHEPTGITVSMQESRSQHQTGNKARAWQILRARLLDRKMLEEAQKKRAARRNLIKGR</sequence>
<dbReference type="SMART" id="SM00937">
    <property type="entry name" value="PCRF"/>
    <property type="match status" value="1"/>
</dbReference>
<dbReference type="InterPro" id="IPR050057">
    <property type="entry name" value="Prokaryotic/Mito_RF"/>
</dbReference>
<dbReference type="GO" id="GO:0003747">
    <property type="term" value="F:translation release factor activity"/>
    <property type="evidence" value="ECO:0007669"/>
    <property type="project" value="InterPro"/>
</dbReference>
<keyword evidence="2" id="KW-0488">Methylation</keyword>
<evidence type="ECO:0000313" key="6">
    <source>
        <dbReference type="Proteomes" id="UP000027195"/>
    </source>
</evidence>
<comment type="similarity">
    <text evidence="1">Belongs to the prokaryotic/mitochondrial release factor family.</text>
</comment>
<dbReference type="InParanoid" id="A0A067MGH0"/>
<organism evidence="5 6">
    <name type="scientific">Botryobasidium botryosum (strain FD-172 SS1)</name>
    <dbReference type="NCBI Taxonomy" id="930990"/>
    <lineage>
        <taxon>Eukaryota</taxon>
        <taxon>Fungi</taxon>
        <taxon>Dikarya</taxon>
        <taxon>Basidiomycota</taxon>
        <taxon>Agaricomycotina</taxon>
        <taxon>Agaricomycetes</taxon>
        <taxon>Cantharellales</taxon>
        <taxon>Botryobasidiaceae</taxon>
        <taxon>Botryobasidium</taxon>
    </lineage>
</organism>
<dbReference type="PANTHER" id="PTHR43804">
    <property type="entry name" value="LD18447P"/>
    <property type="match status" value="1"/>
</dbReference>
<dbReference type="FunFam" id="3.30.160.20:FF:000004">
    <property type="entry name" value="Peptide chain release factor 1"/>
    <property type="match status" value="1"/>
</dbReference>
<keyword evidence="3" id="KW-0648">Protein biosynthesis</keyword>
<evidence type="ECO:0000259" key="4">
    <source>
        <dbReference type="PROSITE" id="PS00745"/>
    </source>
</evidence>
<name>A0A067MGH0_BOTB1</name>
<dbReference type="PANTHER" id="PTHR43804:SF7">
    <property type="entry name" value="LD18447P"/>
    <property type="match status" value="1"/>
</dbReference>
<evidence type="ECO:0000256" key="1">
    <source>
        <dbReference type="ARBA" id="ARBA00010835"/>
    </source>
</evidence>
<dbReference type="EMBL" id="KL198065">
    <property type="protein sequence ID" value="KDQ10676.1"/>
    <property type="molecule type" value="Genomic_DNA"/>
</dbReference>
<accession>A0A067MGH0</accession>
<dbReference type="Pfam" id="PF03462">
    <property type="entry name" value="PCRF"/>
    <property type="match status" value="1"/>
</dbReference>
<feature type="domain" description="Prokaryotic-type class I peptide chain release factors" evidence="4">
    <location>
        <begin position="185"/>
        <end position="201"/>
    </location>
</feature>
<dbReference type="GO" id="GO:0005739">
    <property type="term" value="C:mitochondrion"/>
    <property type="evidence" value="ECO:0007669"/>
    <property type="project" value="GOC"/>
</dbReference>
<dbReference type="STRING" id="930990.A0A067MGH0"/>
<dbReference type="InterPro" id="IPR000352">
    <property type="entry name" value="Pep_chain_release_fac_I"/>
</dbReference>
<dbReference type="GO" id="GO:0032543">
    <property type="term" value="P:mitochondrial translation"/>
    <property type="evidence" value="ECO:0007669"/>
    <property type="project" value="UniProtKB-ARBA"/>
</dbReference>
<dbReference type="OrthoDB" id="2019491at2759"/>
<dbReference type="Pfam" id="PF00472">
    <property type="entry name" value="RF-1"/>
    <property type="match status" value="1"/>
</dbReference>
<dbReference type="FunCoup" id="A0A067MGH0">
    <property type="interactions" value="574"/>
</dbReference>
<dbReference type="HOGENOM" id="CLU_036856_0_8_1"/>
<dbReference type="Gene3D" id="3.30.70.1660">
    <property type="match status" value="1"/>
</dbReference>